<accession>A0A0F6Z6G9</accession>
<sequence>MSESKTYTVKEAAEVLGVGESTLYDQLIKGKLDDLKPFRIGGWRIPRRTVDAKANGLAA</sequence>
<reference evidence="2 3" key="1">
    <citation type="submission" date="2015-04" db="EMBL/GenBank/DDBJ databases">
        <title>Complete Genome Sequence of Brevibacterium flavum ATCC 15168.</title>
        <authorList>
            <person name="Ahn J."/>
            <person name="Park G."/>
            <person name="Jeon W."/>
            <person name="Jang Y."/>
            <person name="Jang M."/>
            <person name="Lee H."/>
            <person name="Lee H."/>
        </authorList>
    </citation>
    <scope>NUCLEOTIDE SEQUENCE [LARGE SCALE GENOMIC DNA]</scope>
    <source>
        <strain evidence="2 3">ATCC 15168</strain>
    </source>
</reference>
<keyword evidence="3" id="KW-1185">Reference proteome</keyword>
<dbReference type="EMBL" id="CP011309">
    <property type="protein sequence ID" value="AKF28227.1"/>
    <property type="molecule type" value="Genomic_DNA"/>
</dbReference>
<dbReference type="HOGENOM" id="CLU_2951237_0_0_11"/>
<dbReference type="GO" id="GO:0003677">
    <property type="term" value="F:DNA binding"/>
    <property type="evidence" value="ECO:0007669"/>
    <property type="project" value="InterPro"/>
</dbReference>
<name>A0A0F6Z6G9_9CORY</name>
<dbReference type="NCBIfam" id="TIGR01764">
    <property type="entry name" value="excise"/>
    <property type="match status" value="1"/>
</dbReference>
<proteinExistence type="predicted"/>
<evidence type="ECO:0000259" key="1">
    <source>
        <dbReference type="Pfam" id="PF12728"/>
    </source>
</evidence>
<dbReference type="Proteomes" id="UP000034037">
    <property type="component" value="Chromosome"/>
</dbReference>
<dbReference type="Pfam" id="PF12728">
    <property type="entry name" value="HTH_17"/>
    <property type="match status" value="1"/>
</dbReference>
<protein>
    <recommendedName>
        <fullName evidence="1">Helix-turn-helix domain-containing protein</fullName>
    </recommendedName>
</protein>
<organism evidence="2 3">
    <name type="scientific">[Brevibacterium] flavum</name>
    <dbReference type="NCBI Taxonomy" id="92706"/>
    <lineage>
        <taxon>Bacteria</taxon>
        <taxon>Bacillati</taxon>
        <taxon>Actinomycetota</taxon>
        <taxon>Actinomycetes</taxon>
        <taxon>Mycobacteriales</taxon>
        <taxon>Corynebacteriaceae</taxon>
        <taxon>Corynebacterium</taxon>
    </lineage>
</organism>
<dbReference type="InterPro" id="IPR041657">
    <property type="entry name" value="HTH_17"/>
</dbReference>
<evidence type="ECO:0000313" key="3">
    <source>
        <dbReference type="Proteomes" id="UP000034037"/>
    </source>
</evidence>
<evidence type="ECO:0000313" key="2">
    <source>
        <dbReference type="EMBL" id="AKF28227.1"/>
    </source>
</evidence>
<dbReference type="InterPro" id="IPR010093">
    <property type="entry name" value="SinI_DNA-bd"/>
</dbReference>
<dbReference type="PATRIC" id="fig|92706.3.peg.2525"/>
<gene>
    <name evidence="2" type="ORF">YH66_12065</name>
</gene>
<dbReference type="AlphaFoldDB" id="A0A0F6Z6G9"/>
<feature type="domain" description="Helix-turn-helix" evidence="1">
    <location>
        <begin position="7"/>
        <end position="52"/>
    </location>
</feature>
<dbReference type="RefSeq" id="WP_040072907.1">
    <property type="nucleotide sequence ID" value="NZ_CP011309.1"/>
</dbReference>